<evidence type="ECO:0000256" key="1">
    <source>
        <dbReference type="SAM" id="MobiDB-lite"/>
    </source>
</evidence>
<dbReference type="AlphaFoldDB" id="A0AAN8V2A6"/>
<dbReference type="EMBL" id="JBAMMX010000021">
    <property type="protein sequence ID" value="KAK6920113.1"/>
    <property type="molecule type" value="Genomic_DNA"/>
</dbReference>
<accession>A0AAN8V2A6</accession>
<reference evidence="2 3" key="1">
    <citation type="submission" date="2023-12" db="EMBL/GenBank/DDBJ databases">
        <title>A high-quality genome assembly for Dillenia turbinata (Dilleniales).</title>
        <authorList>
            <person name="Chanderbali A."/>
        </authorList>
    </citation>
    <scope>NUCLEOTIDE SEQUENCE [LARGE SCALE GENOMIC DNA]</scope>
    <source>
        <strain evidence="2">LSX21</strain>
        <tissue evidence="2">Leaf</tissue>
    </source>
</reference>
<proteinExistence type="predicted"/>
<evidence type="ECO:0000313" key="3">
    <source>
        <dbReference type="Proteomes" id="UP001370490"/>
    </source>
</evidence>
<comment type="caution">
    <text evidence="2">The sequence shown here is derived from an EMBL/GenBank/DDBJ whole genome shotgun (WGS) entry which is preliminary data.</text>
</comment>
<organism evidence="2 3">
    <name type="scientific">Dillenia turbinata</name>
    <dbReference type="NCBI Taxonomy" id="194707"/>
    <lineage>
        <taxon>Eukaryota</taxon>
        <taxon>Viridiplantae</taxon>
        <taxon>Streptophyta</taxon>
        <taxon>Embryophyta</taxon>
        <taxon>Tracheophyta</taxon>
        <taxon>Spermatophyta</taxon>
        <taxon>Magnoliopsida</taxon>
        <taxon>eudicotyledons</taxon>
        <taxon>Gunneridae</taxon>
        <taxon>Pentapetalae</taxon>
        <taxon>Dilleniales</taxon>
        <taxon>Dilleniaceae</taxon>
        <taxon>Dillenia</taxon>
    </lineage>
</organism>
<feature type="region of interest" description="Disordered" evidence="1">
    <location>
        <begin position="317"/>
        <end position="345"/>
    </location>
</feature>
<gene>
    <name evidence="2" type="ORF">RJ641_016017</name>
</gene>
<dbReference type="Proteomes" id="UP001370490">
    <property type="component" value="Unassembled WGS sequence"/>
</dbReference>
<sequence>MREHDSYLQNLVGTMIQIHKRPSWARVPSTHLIQGLVCSFCSTRSISIQHMPTAWLEQMATHQQKGPTHTPDFLCLMHIGLPLLFPRVIFQMCNQAADAKITEFAYKVTIKENIGRLQVPMDYAIRKETGMLYVCKAYHISTNLNIVLMFTSFQTKGDPRKHQQNNGRVHRGDELLTSFLNSGSKVTSEASSPSSVLSVKYNSPTISLEEPVERPELLILDIPSQISKLLCASDLLRGVGITLELMTSGEDDAVILPPCRSKSKLNDLALRSVIKRIERLVNIPCAYEVTSADKPNVTGNRLKLCHFPAIVKMEATSETKDKQQPSVQQLQLNHQNPLQLRSKSN</sequence>
<evidence type="ECO:0000313" key="2">
    <source>
        <dbReference type="EMBL" id="KAK6920113.1"/>
    </source>
</evidence>
<name>A0AAN8V2A6_9MAGN</name>
<feature type="compositionally biased region" description="Low complexity" evidence="1">
    <location>
        <begin position="328"/>
        <end position="345"/>
    </location>
</feature>
<protein>
    <submittedName>
        <fullName evidence="2">Uncharacterized protein</fullName>
    </submittedName>
</protein>
<keyword evidence="3" id="KW-1185">Reference proteome</keyword>